<dbReference type="AlphaFoldDB" id="A0A9W6Z7E9"/>
<protein>
    <recommendedName>
        <fullName evidence="5">ABC transporter domain-containing protein</fullName>
    </recommendedName>
</protein>
<name>A0A9W6Z7E9_9STRA</name>
<evidence type="ECO:0000256" key="3">
    <source>
        <dbReference type="ARBA" id="ARBA00022840"/>
    </source>
</evidence>
<gene>
    <name evidence="6" type="ORF">TrRE_jg5607</name>
</gene>
<dbReference type="PANTHER" id="PTHR19211:SF14">
    <property type="entry name" value="ATP-BINDING CASSETTE SUB-FAMILY F MEMBER 1"/>
    <property type="match status" value="1"/>
</dbReference>
<dbReference type="InterPro" id="IPR003593">
    <property type="entry name" value="AAA+_ATPase"/>
</dbReference>
<dbReference type="FunFam" id="3.40.50.300:FF:001197">
    <property type="entry name" value="Putative ATP-binding cassette family ATPase"/>
    <property type="match status" value="1"/>
</dbReference>
<keyword evidence="7" id="KW-1185">Reference proteome</keyword>
<feature type="non-terminal residue" evidence="6">
    <location>
        <position position="1"/>
    </location>
</feature>
<evidence type="ECO:0000313" key="7">
    <source>
        <dbReference type="Proteomes" id="UP001165082"/>
    </source>
</evidence>
<dbReference type="GO" id="GO:0005524">
    <property type="term" value="F:ATP binding"/>
    <property type="evidence" value="ECO:0007669"/>
    <property type="project" value="UniProtKB-KW"/>
</dbReference>
<sequence>MSSFVEQAVSAVLSSIDEDTREYIASMIVEADDMEEAREAVDAMIEGADEENAEELQKKLWAAIESSGAQTQQQSASDDTGEVTKLLEKKITIGDSDVKTFASGMKAQDGDAESRGMDFSSFFANQIGIRTEAAMSEKKRRKLAQRKLREEAERREREIELENQMSLAATGDASADDVSARYNESVDNAQDCHLVNFNLPNKKGSGMDLLSNVNLTLARGRRYGLVGRNGCGKTTLMEMISQRQVPGVPKNLSLLLVKQEIMGSDRTALETVIRSDTRREGLLAFIKKMEEEDDKAEGANNLAKAYERLSIMEEESGPSEPRARKVLSGLGFKEEMMIKPTSKLSGGWRMRETLTCYKGDINTFEETREERRKNQIRLRDEQEAKRKHMQSYIDKHAEAGSNGPSAARQRKSRMKKMERIGMQGAGQGRKYKISYEGAVEEVEEYVEDEDVTLDFPDPGSFDSNIVELDRVTFGYEGAELLMKSVDLVVDNKSRVALLGRNGCGKSTLIKLIVGALTPMQGAAKIDGRAKIEYLAQHQLEQLDPYSCPLDTMKERYPGDGGMAHEQVLRKYLAKFGLGGEVLPQQRIHTMSGGQKCRLCLAAAMFRQPHLLILDEPTNHLDLETTEALIEAIKIFKGGVLLVSHDQHLLTSCCKEMYVVQGGEVEKLSGG</sequence>
<dbReference type="Gene3D" id="3.40.50.300">
    <property type="entry name" value="P-loop containing nucleotide triphosphate hydrolases"/>
    <property type="match status" value="2"/>
</dbReference>
<dbReference type="GO" id="GO:0016887">
    <property type="term" value="F:ATP hydrolysis activity"/>
    <property type="evidence" value="ECO:0007669"/>
    <property type="project" value="InterPro"/>
</dbReference>
<feature type="domain" description="ABC transporter" evidence="5">
    <location>
        <begin position="466"/>
        <end position="670"/>
    </location>
</feature>
<evidence type="ECO:0000313" key="6">
    <source>
        <dbReference type="EMBL" id="GMH47146.1"/>
    </source>
</evidence>
<dbReference type="Proteomes" id="UP001165082">
    <property type="component" value="Unassembled WGS sequence"/>
</dbReference>
<dbReference type="PANTHER" id="PTHR19211">
    <property type="entry name" value="ATP-BINDING TRANSPORT PROTEIN-RELATED"/>
    <property type="match status" value="1"/>
</dbReference>
<accession>A0A9W6Z7E9</accession>
<comment type="caution">
    <text evidence="6">The sequence shown here is derived from an EMBL/GenBank/DDBJ whole genome shotgun (WGS) entry which is preliminary data.</text>
</comment>
<evidence type="ECO:0000256" key="2">
    <source>
        <dbReference type="ARBA" id="ARBA00022741"/>
    </source>
</evidence>
<keyword evidence="2" id="KW-0547">Nucleotide-binding</keyword>
<dbReference type="OrthoDB" id="2110130at2759"/>
<dbReference type="Pfam" id="PF12848">
    <property type="entry name" value="ABC_tran_Xtn"/>
    <property type="match status" value="1"/>
</dbReference>
<dbReference type="Pfam" id="PF00005">
    <property type="entry name" value="ABC_tran"/>
    <property type="match status" value="1"/>
</dbReference>
<dbReference type="InterPro" id="IPR050611">
    <property type="entry name" value="ABCF"/>
</dbReference>
<dbReference type="EMBL" id="BRXZ01000560">
    <property type="protein sequence ID" value="GMH47146.1"/>
    <property type="molecule type" value="Genomic_DNA"/>
</dbReference>
<dbReference type="CDD" id="cd03221">
    <property type="entry name" value="ABCF_EF-3"/>
    <property type="match status" value="1"/>
</dbReference>
<dbReference type="InterPro" id="IPR027417">
    <property type="entry name" value="P-loop_NTPase"/>
</dbReference>
<keyword evidence="1" id="KW-0677">Repeat</keyword>
<dbReference type="InterPro" id="IPR003439">
    <property type="entry name" value="ABC_transporter-like_ATP-bd"/>
</dbReference>
<proteinExistence type="predicted"/>
<organism evidence="6 7">
    <name type="scientific">Triparma retinervis</name>
    <dbReference type="NCBI Taxonomy" id="2557542"/>
    <lineage>
        <taxon>Eukaryota</taxon>
        <taxon>Sar</taxon>
        <taxon>Stramenopiles</taxon>
        <taxon>Ochrophyta</taxon>
        <taxon>Bolidophyceae</taxon>
        <taxon>Parmales</taxon>
        <taxon>Triparmaceae</taxon>
        <taxon>Triparma</taxon>
    </lineage>
</organism>
<dbReference type="InterPro" id="IPR032781">
    <property type="entry name" value="ABC_tran_Xtn"/>
</dbReference>
<dbReference type="SUPFAM" id="SSF52540">
    <property type="entry name" value="P-loop containing nucleoside triphosphate hydrolases"/>
    <property type="match status" value="2"/>
</dbReference>
<dbReference type="SMART" id="SM00382">
    <property type="entry name" value="AAA"/>
    <property type="match status" value="2"/>
</dbReference>
<dbReference type="PROSITE" id="PS50893">
    <property type="entry name" value="ABC_TRANSPORTER_2"/>
    <property type="match status" value="1"/>
</dbReference>
<evidence type="ECO:0000259" key="5">
    <source>
        <dbReference type="PROSITE" id="PS50893"/>
    </source>
</evidence>
<keyword evidence="4" id="KW-0175">Coiled coil</keyword>
<keyword evidence="3" id="KW-0067">ATP-binding</keyword>
<evidence type="ECO:0000256" key="4">
    <source>
        <dbReference type="SAM" id="Coils"/>
    </source>
</evidence>
<reference evidence="6" key="1">
    <citation type="submission" date="2022-07" db="EMBL/GenBank/DDBJ databases">
        <title>Genome analysis of Parmales, a sister group of diatoms, reveals the evolutionary specialization of diatoms from phago-mixotrophs to photoautotrophs.</title>
        <authorList>
            <person name="Ban H."/>
            <person name="Sato S."/>
            <person name="Yoshikawa S."/>
            <person name="Kazumasa Y."/>
            <person name="Nakamura Y."/>
            <person name="Ichinomiya M."/>
            <person name="Saitoh K."/>
            <person name="Sato N."/>
            <person name="Blanc-Mathieu R."/>
            <person name="Endo H."/>
            <person name="Kuwata A."/>
            <person name="Ogata H."/>
        </authorList>
    </citation>
    <scope>NUCLEOTIDE SEQUENCE</scope>
</reference>
<feature type="coiled-coil region" evidence="4">
    <location>
        <begin position="135"/>
        <end position="165"/>
    </location>
</feature>
<evidence type="ECO:0000256" key="1">
    <source>
        <dbReference type="ARBA" id="ARBA00022737"/>
    </source>
</evidence>